<feature type="transmembrane region" description="Helical" evidence="1">
    <location>
        <begin position="7"/>
        <end position="26"/>
    </location>
</feature>
<organism evidence="2 3">
    <name type="scientific">Actinomyces lilanjuaniae</name>
    <dbReference type="NCBI Taxonomy" id="2321394"/>
    <lineage>
        <taxon>Bacteria</taxon>
        <taxon>Bacillati</taxon>
        <taxon>Actinomycetota</taxon>
        <taxon>Actinomycetes</taxon>
        <taxon>Actinomycetales</taxon>
        <taxon>Actinomycetaceae</taxon>
        <taxon>Actinomyces</taxon>
    </lineage>
</organism>
<evidence type="ECO:0000256" key="1">
    <source>
        <dbReference type="SAM" id="Phobius"/>
    </source>
</evidence>
<evidence type="ECO:0000313" key="3">
    <source>
        <dbReference type="Proteomes" id="UP000273001"/>
    </source>
</evidence>
<evidence type="ECO:0000313" key="2">
    <source>
        <dbReference type="EMBL" id="AYD89101.1"/>
    </source>
</evidence>
<proteinExistence type="predicted"/>
<feature type="transmembrane region" description="Helical" evidence="1">
    <location>
        <begin position="38"/>
        <end position="59"/>
    </location>
</feature>
<keyword evidence="1" id="KW-0472">Membrane</keyword>
<dbReference type="EMBL" id="CP032514">
    <property type="protein sequence ID" value="AYD89101.1"/>
    <property type="molecule type" value="Genomic_DNA"/>
</dbReference>
<gene>
    <name evidence="2" type="ORF">D5R93_01790</name>
</gene>
<reference evidence="2 3" key="1">
    <citation type="submission" date="2018-09" db="EMBL/GenBank/DDBJ databases">
        <authorList>
            <person name="Li J."/>
        </authorList>
    </citation>
    <scope>NUCLEOTIDE SEQUENCE [LARGE SCALE GENOMIC DNA]</scope>
    <source>
        <strain evidence="2 3">2129</strain>
    </source>
</reference>
<sequence length="88" mass="9560">MADNNQSLWGIMISLLLASLLVLWAVVSLGGSEVQSSWWPSILLLIILILSVLVVRLFATRVTRSKLVAGLCPATLSVVAIWWLDAEG</sequence>
<keyword evidence="3" id="KW-1185">Reference proteome</keyword>
<evidence type="ECO:0008006" key="4">
    <source>
        <dbReference type="Google" id="ProtNLM"/>
    </source>
</evidence>
<dbReference type="Proteomes" id="UP000273001">
    <property type="component" value="Chromosome"/>
</dbReference>
<keyword evidence="1" id="KW-0812">Transmembrane</keyword>
<name>A0ABN5PLL8_9ACTO</name>
<feature type="transmembrane region" description="Helical" evidence="1">
    <location>
        <begin position="66"/>
        <end position="84"/>
    </location>
</feature>
<protein>
    <recommendedName>
        <fullName evidence="4">DUF5668 domain-containing protein</fullName>
    </recommendedName>
</protein>
<keyword evidence="1" id="KW-1133">Transmembrane helix</keyword>
<accession>A0ABN5PLL8</accession>